<feature type="signal peptide" evidence="1">
    <location>
        <begin position="1"/>
        <end position="22"/>
    </location>
</feature>
<feature type="domain" description="Peptidase S9 prolyl oligopeptidase catalytic" evidence="2">
    <location>
        <begin position="553"/>
        <end position="747"/>
    </location>
</feature>
<evidence type="ECO:0000259" key="2">
    <source>
        <dbReference type="Pfam" id="PF00326"/>
    </source>
</evidence>
<dbReference type="PANTHER" id="PTHR11731">
    <property type="entry name" value="PROTEASE FAMILY S9B,C DIPEPTIDYL-PEPTIDASE IV-RELATED"/>
    <property type="match status" value="1"/>
</dbReference>
<gene>
    <name evidence="4" type="ORF">AABB81_04805</name>
</gene>
<feature type="chain" id="PRO_5046906935" evidence="1">
    <location>
        <begin position="23"/>
        <end position="754"/>
    </location>
</feature>
<dbReference type="InterPro" id="IPR002469">
    <property type="entry name" value="Peptidase_S9B_N"/>
</dbReference>
<dbReference type="RefSeq" id="WP_342158994.1">
    <property type="nucleotide sequence ID" value="NZ_JBCDNA010000001.1"/>
</dbReference>
<comment type="caution">
    <text evidence="4">The sequence shown here is derived from an EMBL/GenBank/DDBJ whole genome shotgun (WGS) entry which is preliminary data.</text>
</comment>
<feature type="domain" description="Dipeptidylpeptidase IV N-terminal" evidence="3">
    <location>
        <begin position="107"/>
        <end position="463"/>
    </location>
</feature>
<dbReference type="InterPro" id="IPR001375">
    <property type="entry name" value="Peptidase_S9_cat"/>
</dbReference>
<evidence type="ECO:0000256" key="1">
    <source>
        <dbReference type="SAM" id="SignalP"/>
    </source>
</evidence>
<dbReference type="EMBL" id="JBCDNA010000001">
    <property type="protein sequence ID" value="MEL4455203.1"/>
    <property type="molecule type" value="Genomic_DNA"/>
</dbReference>
<proteinExistence type="predicted"/>
<organism evidence="4 5">
    <name type="scientific">Lutimonas vermicola</name>
    <dbReference type="NCBI Taxonomy" id="414288"/>
    <lineage>
        <taxon>Bacteria</taxon>
        <taxon>Pseudomonadati</taxon>
        <taxon>Bacteroidota</taxon>
        <taxon>Flavobacteriia</taxon>
        <taxon>Flavobacteriales</taxon>
        <taxon>Flavobacteriaceae</taxon>
        <taxon>Lutimonas</taxon>
    </lineage>
</organism>
<dbReference type="SUPFAM" id="SSF82171">
    <property type="entry name" value="DPP6 N-terminal domain-like"/>
    <property type="match status" value="1"/>
</dbReference>
<name>A0ABU9KZC7_9FLAO</name>
<dbReference type="SUPFAM" id="SSF53474">
    <property type="entry name" value="alpha/beta-Hydrolases"/>
    <property type="match status" value="1"/>
</dbReference>
<evidence type="ECO:0000313" key="5">
    <source>
        <dbReference type="Proteomes" id="UP001474120"/>
    </source>
</evidence>
<sequence length="754" mass="86537">MKQSTTLRLSLLLILQLFFLQAQEQTKSTLLDINRIYSGEFEEETERTIQWIEGGDAYVIIEKSHSLPEADELIRYDSKTQAKSTFVNATSLKTSQGQLQVESFSLSKDGTKVLIFTNSSRVWRTNTKGDYWVYDLESGNLKPIGTAFEPSSLMFAKFSSDNKEVFYVHKFNIYKENFQTSQTEQLTTDGNGGIINGTFDWVYEEEFGKRDGFTLSPSDAYLAFWQLDASDTGVFYMINNTDSIYSKPIPVQYPKVGQEPSAAKIGVIDLKKTETYWIPVEGGLRENYIPGIQWVNEDLLLIQQMNRHQNRLIVWSYVPSTKMIKKIYTESEPTYVELKYPDISSSHWESNDLTLTHDHQAFLRMTENDAWRHIYKIELATGDQTLVTPFDYDVASMRVPTKKNVYYMASPNNGTQRYLYQTDLLGKGKQKRLTPEDFSGINNYNISPNGKYAIHSHQNTQSPRTVRFVSLPDHRNIKTIVDNGAYTQKINSLLLPEIKFTKVTTEEGIVIDVRMVLPPDFDKGKKYPVLFHVYGEPWGQVATDTQIGLWNIMMAQKGYIVIDMDNRGTPCLNGSAWRKSIYRQIGRINARDQGLAAKEILKLKYLDNDRTSVWGWSGGGSMTLNLMFKFPDIYKTGVAIAAVSNQLVYDNIYQERYMGLPQENLEDFVKGSPISYAKNLEGNLLLIHGTADDNVHYQSAELLINELIRQNKKFHMMSYPNRSHSIDEGENTRKHLYNLITDYIIEHTPPNDFE</sequence>
<dbReference type="InterPro" id="IPR029058">
    <property type="entry name" value="AB_hydrolase_fold"/>
</dbReference>
<accession>A0ABU9KZC7</accession>
<dbReference type="PANTHER" id="PTHR11731:SF193">
    <property type="entry name" value="DIPEPTIDYL PEPTIDASE 9"/>
    <property type="match status" value="1"/>
</dbReference>
<dbReference type="Pfam" id="PF00930">
    <property type="entry name" value="DPPIV_N"/>
    <property type="match status" value="1"/>
</dbReference>
<dbReference type="InterPro" id="IPR050278">
    <property type="entry name" value="Serine_Prot_S9B/DPPIV"/>
</dbReference>
<keyword evidence="5" id="KW-1185">Reference proteome</keyword>
<evidence type="ECO:0000313" key="4">
    <source>
        <dbReference type="EMBL" id="MEL4455203.1"/>
    </source>
</evidence>
<dbReference type="Gene3D" id="3.40.50.1820">
    <property type="entry name" value="alpha/beta hydrolase"/>
    <property type="match status" value="1"/>
</dbReference>
<dbReference type="Pfam" id="PF00326">
    <property type="entry name" value="Peptidase_S9"/>
    <property type="match status" value="1"/>
</dbReference>
<evidence type="ECO:0000259" key="3">
    <source>
        <dbReference type="Pfam" id="PF00930"/>
    </source>
</evidence>
<protein>
    <submittedName>
        <fullName evidence="4">DPP IV N-terminal domain-containing protein</fullName>
    </submittedName>
</protein>
<reference evidence="4 5" key="1">
    <citation type="submission" date="2024-04" db="EMBL/GenBank/DDBJ databases">
        <title>whole genome sequencing of Lutimonas vermicola strain IMCC1616.</title>
        <authorList>
            <person name="Bae S.S."/>
        </authorList>
    </citation>
    <scope>NUCLEOTIDE SEQUENCE [LARGE SCALE GENOMIC DNA]</scope>
    <source>
        <strain evidence="4 5">IMCC1616</strain>
    </source>
</reference>
<keyword evidence="1" id="KW-0732">Signal</keyword>
<dbReference type="Proteomes" id="UP001474120">
    <property type="component" value="Unassembled WGS sequence"/>
</dbReference>
<dbReference type="Gene3D" id="2.140.10.30">
    <property type="entry name" value="Dipeptidylpeptidase IV, N-terminal domain"/>
    <property type="match status" value="1"/>
</dbReference>